<dbReference type="Ensembl" id="ENSEBUT00000028415.1">
    <property type="protein sequence ID" value="ENSEBUP00000027839.1"/>
    <property type="gene ID" value="ENSEBUG00000017029.1"/>
</dbReference>
<organism evidence="6 7">
    <name type="scientific">Eptatretus burgeri</name>
    <name type="common">Inshore hagfish</name>
    <dbReference type="NCBI Taxonomy" id="7764"/>
    <lineage>
        <taxon>Eukaryota</taxon>
        <taxon>Metazoa</taxon>
        <taxon>Chordata</taxon>
        <taxon>Craniata</taxon>
        <taxon>Vertebrata</taxon>
        <taxon>Cyclostomata</taxon>
        <taxon>Myxini</taxon>
        <taxon>Myxiniformes</taxon>
        <taxon>Myxinidae</taxon>
        <taxon>Eptatretinae</taxon>
        <taxon>Eptatretus</taxon>
    </lineage>
</organism>
<reference evidence="6" key="2">
    <citation type="submission" date="2025-09" db="UniProtKB">
        <authorList>
            <consortium name="Ensembl"/>
        </authorList>
    </citation>
    <scope>IDENTIFICATION</scope>
</reference>
<protein>
    <recommendedName>
        <fullName evidence="5">LRRNT domain-containing protein</fullName>
    </recommendedName>
</protein>
<feature type="chain" id="PRO_5034050863" description="LRRNT domain-containing protein" evidence="4">
    <location>
        <begin position="25"/>
        <end position="239"/>
    </location>
</feature>
<dbReference type="AlphaFoldDB" id="A0A8C4RD87"/>
<dbReference type="InterPro" id="IPR001611">
    <property type="entry name" value="Leu-rich_rpt"/>
</dbReference>
<feature type="signal peptide" evidence="4">
    <location>
        <begin position="1"/>
        <end position="24"/>
    </location>
</feature>
<dbReference type="PANTHER" id="PTHR24369">
    <property type="entry name" value="ANTIGEN BSP, PUTATIVE-RELATED"/>
    <property type="match status" value="1"/>
</dbReference>
<dbReference type="GeneTree" id="ENSGT00940000167217"/>
<dbReference type="OMA" id="NQICNIS"/>
<dbReference type="SMART" id="SM00369">
    <property type="entry name" value="LRR_TYP"/>
    <property type="match status" value="2"/>
</dbReference>
<evidence type="ECO:0000256" key="3">
    <source>
        <dbReference type="ARBA" id="ARBA00022737"/>
    </source>
</evidence>
<dbReference type="InterPro" id="IPR000372">
    <property type="entry name" value="LRRNT"/>
</dbReference>
<keyword evidence="1" id="KW-0433">Leucine-rich repeat</keyword>
<reference evidence="6" key="1">
    <citation type="submission" date="2025-08" db="UniProtKB">
        <authorList>
            <consortium name="Ensembl"/>
        </authorList>
    </citation>
    <scope>IDENTIFICATION</scope>
</reference>
<dbReference type="PROSITE" id="PS51450">
    <property type="entry name" value="LRR"/>
    <property type="match status" value="1"/>
</dbReference>
<evidence type="ECO:0000256" key="2">
    <source>
        <dbReference type="ARBA" id="ARBA00022729"/>
    </source>
</evidence>
<evidence type="ECO:0000313" key="7">
    <source>
        <dbReference type="Proteomes" id="UP000694388"/>
    </source>
</evidence>
<dbReference type="SUPFAM" id="SSF52058">
    <property type="entry name" value="L domain-like"/>
    <property type="match status" value="1"/>
</dbReference>
<keyword evidence="2 4" id="KW-0732">Signal</keyword>
<dbReference type="Gene3D" id="3.80.10.10">
    <property type="entry name" value="Ribonuclease Inhibitor"/>
    <property type="match status" value="2"/>
</dbReference>
<evidence type="ECO:0000256" key="1">
    <source>
        <dbReference type="ARBA" id="ARBA00022614"/>
    </source>
</evidence>
<dbReference type="PANTHER" id="PTHR24369:SF160">
    <property type="entry name" value="VASORIN"/>
    <property type="match status" value="1"/>
</dbReference>
<keyword evidence="7" id="KW-1185">Reference proteome</keyword>
<sequence length="239" mass="26124">MGPLPVRWLLRQALLLAALSATLTCSKYFCPQTCSCSDDRVFCIGKDLQSIPRALPPTTLDLYLFANHLSQVKASSFQGLSRLSSLDLSLNRIADLPPGIFNSLAHLNNLDLTGNQLTLGPLKNAALAALPRLRTLDLSYTGQQATERGIFDDLPDLRELGLAGNLFYCDCRLAWLVHWLVKVLCVHGKLAIDCVPLLCLSNQICNISFKLPSCCSISDVNVSGAARQRRVDCYADTSS</sequence>
<dbReference type="InterPro" id="IPR050541">
    <property type="entry name" value="LRR_TM_domain-containing"/>
</dbReference>
<evidence type="ECO:0000313" key="6">
    <source>
        <dbReference type="Ensembl" id="ENSEBUP00000027839.1"/>
    </source>
</evidence>
<dbReference type="Pfam" id="PF13855">
    <property type="entry name" value="LRR_8"/>
    <property type="match status" value="1"/>
</dbReference>
<name>A0A8C4RD87_EPTBU</name>
<accession>A0A8C4RD87</accession>
<dbReference type="InterPro" id="IPR003591">
    <property type="entry name" value="Leu-rich_rpt_typical-subtyp"/>
</dbReference>
<dbReference type="GO" id="GO:0005886">
    <property type="term" value="C:plasma membrane"/>
    <property type="evidence" value="ECO:0007669"/>
    <property type="project" value="TreeGrafter"/>
</dbReference>
<feature type="domain" description="LRRNT" evidence="5">
    <location>
        <begin position="29"/>
        <end position="61"/>
    </location>
</feature>
<keyword evidence="3" id="KW-0677">Repeat</keyword>
<dbReference type="Proteomes" id="UP000694388">
    <property type="component" value="Unplaced"/>
</dbReference>
<proteinExistence type="predicted"/>
<dbReference type="SMART" id="SM00013">
    <property type="entry name" value="LRRNT"/>
    <property type="match status" value="1"/>
</dbReference>
<evidence type="ECO:0000256" key="4">
    <source>
        <dbReference type="SAM" id="SignalP"/>
    </source>
</evidence>
<evidence type="ECO:0000259" key="5">
    <source>
        <dbReference type="SMART" id="SM00013"/>
    </source>
</evidence>
<dbReference type="InterPro" id="IPR032675">
    <property type="entry name" value="LRR_dom_sf"/>
</dbReference>